<dbReference type="InterPro" id="IPR029063">
    <property type="entry name" value="SAM-dependent_MTases_sf"/>
</dbReference>
<name>T2S8F3_HELPX</name>
<evidence type="ECO:0000259" key="2">
    <source>
        <dbReference type="Pfam" id="PF07669"/>
    </source>
</evidence>
<protein>
    <submittedName>
        <fullName evidence="3">Eco57I restriction-modification methylase family protein</fullName>
    </submittedName>
</protein>
<evidence type="ECO:0000256" key="1">
    <source>
        <dbReference type="SAM" id="MobiDB-lite"/>
    </source>
</evidence>
<dbReference type="SUPFAM" id="SSF53335">
    <property type="entry name" value="S-adenosyl-L-methionine-dependent methyltransferases"/>
    <property type="match status" value="1"/>
</dbReference>
<dbReference type="GO" id="GO:0006304">
    <property type="term" value="P:DNA modification"/>
    <property type="evidence" value="ECO:0007669"/>
    <property type="project" value="InterPro"/>
</dbReference>
<feature type="compositionally biased region" description="Basic and acidic residues" evidence="1">
    <location>
        <begin position="449"/>
        <end position="494"/>
    </location>
</feature>
<dbReference type="GO" id="GO:0009007">
    <property type="term" value="F:site-specific DNA-methyltransferase (adenine-specific) activity"/>
    <property type="evidence" value="ECO:0007669"/>
    <property type="project" value="UniProtKB-EC"/>
</dbReference>
<dbReference type="Pfam" id="PF07669">
    <property type="entry name" value="Eco57I"/>
    <property type="match status" value="1"/>
</dbReference>
<evidence type="ECO:0000313" key="4">
    <source>
        <dbReference type="Proteomes" id="UP000015816"/>
    </source>
</evidence>
<feature type="compositionally biased region" description="Basic and acidic residues" evidence="1">
    <location>
        <begin position="560"/>
        <end position="575"/>
    </location>
</feature>
<feature type="compositionally biased region" description="Polar residues" evidence="1">
    <location>
        <begin position="671"/>
        <end position="686"/>
    </location>
</feature>
<feature type="compositionally biased region" description="Basic and acidic residues" evidence="1">
    <location>
        <begin position="634"/>
        <end position="651"/>
    </location>
</feature>
<dbReference type="PANTHER" id="PTHR41313:SF1">
    <property type="entry name" value="DNA METHYLASE ADENINE-SPECIFIC DOMAIN-CONTAINING PROTEIN"/>
    <property type="match status" value="1"/>
</dbReference>
<feature type="compositionally biased region" description="Polar residues" evidence="1">
    <location>
        <begin position="576"/>
        <end position="592"/>
    </location>
</feature>
<proteinExistence type="predicted"/>
<keyword evidence="3" id="KW-0808">Transferase</keyword>
<keyword evidence="3" id="KW-0489">Methyltransferase</keyword>
<dbReference type="PANTHER" id="PTHR41313">
    <property type="entry name" value="ADENINE-SPECIFIC METHYLTRANSFERASE"/>
    <property type="match status" value="1"/>
</dbReference>
<feature type="compositionally biased region" description="Basic and acidic residues" evidence="1">
    <location>
        <begin position="523"/>
        <end position="538"/>
    </location>
</feature>
<accession>T2S8F3</accession>
<feature type="region of interest" description="Disordered" evidence="1">
    <location>
        <begin position="617"/>
        <end position="702"/>
    </location>
</feature>
<dbReference type="PATRIC" id="fig|1352357.3.peg.982"/>
<dbReference type="GO" id="GO:0032259">
    <property type="term" value="P:methylation"/>
    <property type="evidence" value="ECO:0007669"/>
    <property type="project" value="UniProtKB-KW"/>
</dbReference>
<evidence type="ECO:0000313" key="3">
    <source>
        <dbReference type="EMBL" id="EQD88693.1"/>
    </source>
</evidence>
<feature type="region of interest" description="Disordered" evidence="1">
    <location>
        <begin position="1"/>
        <end position="33"/>
    </location>
</feature>
<sequence>MQKKKAKNPQPNLFSVLDNGNIATNNPTKESDKVNEIQDPLPYVVKIQINTASMISRNPIEWARYLSFEKRVYKDNSKEDVRFFANGGIKESSHVYEANKEGFERCITKRYDLIDTIRNREFHSRETEILTYTNSLEELKEQGLEIQLTHHNETHKKTLENGNEIIKEYDYLKDIYQEVERETRNYRVVREIVPSMSSDEHFKLYNKLPFESINNENTKLNTNANEEVKKLEFELAKEVHALILEQQLLSATDYYSWIDKDDYASFAWKIHRLINENRLKENHLSADNANKIKQFFFNNGFILGWTKEEQSAMQENRDYFLRSALLSLEEIAQAKIELQEYYESVYLNGDGNQREIKPFKEILRDINNFEKAYKERYNELVSLNEAIIQAKESSNERQNSNANNNNTINNIIETNTSIGNNIIQNNDNNHPNLSMADLKLEQQNLGEPNGKERTNRADEPSRARARIPQEIHRRSEHGGQQEGVERSSDEELSHQDSSLFIEPREQGETRGVYRSSDQQAVSEKPHRERDRLHEHVFRGDGVSARADSNGASSQASRMENGARSEEKGDNPHNERGVSQTPQSPSHQQNSSRDLGLSLSREQPGQTGRLRLFDYGQMGSLFPTDHENQGSQNNRELDKSSDRANENGDRSPRQNGSTNQEGTRRERYGIAQGSSNQSVSPPTQSQLHHAGLSAPNGFGNLEENRDQEGRLLSNLDNLKSLLNAIRNNTIASELDYRSRLLEAIQNNEPLKDSIVGTQLLKNPTTKVFYDKFQLKISPTKILEILENRIQKSIETANEALNAFNALDSQAIDKNAISNSVGLNPTQESKTTDNSVELNNAQEQTAQEQETPTTPTIALNPKIDFKPSEEVLIKGAKTRYKANIKAIELLKELQAKQEILKDHYYATQKEQEILVQFSGWGGLESYFKKDQHPEEFKELNALLTKDEFRRAYSSTRDAYYTPKLVIDSIYQALDQLGFNNDNHQKEIFEPSLGTGKFIAHAPSDKNYRFIGTELDPISANISQFLYPNQVIQNTALENHHFYQEYDAFVGNPPYGNHKIYSSNDKELSNESVHNYFLGKAIKELKDDGIGAFVVSSWFMDGKNPKMREHIAQSATFLGAIRLPNSVFKATGTEVSSDIVFFKKGVDEAIHQSFTKAMPYYGKIIDSLDDDTLFALQNNRFDSFIPSDQLKIVNAIASHFGFKQEKLQRWYEKIDTANFGYSEQDYKIIKDFMDRVGENNINLNEQTLNEYFINHPENILGHLSLEKTRYSFEINGEQIYKYELQALENKSLDLSQALSQAIEKLPKDVYQYHKTTLKTDALIIDANNERYQEVQKLIKNLARGELVKWDNLYYQLEQNNEMGIFLRPTKINSKAQDLRIKAYFKIKDALNDLTSAELNPLSSDLELESKRAKLNLVYDEFVKKFGYLNENRNRKDIKQDLYGAKVLGLEKDFEKEITARSAKMQNIEPRQAQAKKAQIFFERTLNPKKNLSSLTLKRH</sequence>
<dbReference type="EMBL" id="AVNI01000002">
    <property type="protein sequence ID" value="EQD88693.1"/>
    <property type="molecule type" value="Genomic_DNA"/>
</dbReference>
<dbReference type="InterPro" id="IPR052933">
    <property type="entry name" value="DNA_Protect_Modify"/>
</dbReference>
<gene>
    <name evidence="3" type="ORF">HPSA50_1013</name>
</gene>
<feature type="domain" description="Type II methyltransferase M.TaqI-like" evidence="2">
    <location>
        <begin position="1032"/>
        <end position="1120"/>
    </location>
</feature>
<reference evidence="3 4" key="1">
    <citation type="journal article" date="2013" name="Genome Announc.">
        <title>Genome Sequences of Three hpAfrica2 Strains of Helicobacter pylori.</title>
        <authorList>
            <person name="Duncan S.S."/>
            <person name="Bertoli M.T."/>
            <person name="Kersulyte D."/>
            <person name="Valk P.L."/>
            <person name="Tamma S."/>
            <person name="Segal I."/>
            <person name="McClain M.S."/>
            <person name="Cover T.L."/>
            <person name="Berg D.E."/>
        </authorList>
    </citation>
    <scope>NUCLEOTIDE SEQUENCE [LARGE SCALE GENOMIC DNA]</scope>
    <source>
        <strain evidence="3 4">SouthAfrica50</strain>
    </source>
</reference>
<organism evidence="3 4">
    <name type="scientific">Helicobacter pylori SouthAfrica50</name>
    <dbReference type="NCBI Taxonomy" id="1352357"/>
    <lineage>
        <taxon>Bacteria</taxon>
        <taxon>Pseudomonadati</taxon>
        <taxon>Campylobacterota</taxon>
        <taxon>Epsilonproteobacteria</taxon>
        <taxon>Campylobacterales</taxon>
        <taxon>Helicobacteraceae</taxon>
        <taxon>Helicobacter</taxon>
    </lineage>
</organism>
<dbReference type="Gene3D" id="3.40.50.150">
    <property type="entry name" value="Vaccinia Virus protein VP39"/>
    <property type="match status" value="1"/>
</dbReference>
<dbReference type="PRINTS" id="PR00507">
    <property type="entry name" value="N12N6MTFRASE"/>
</dbReference>
<dbReference type="Proteomes" id="UP000015816">
    <property type="component" value="Unassembled WGS sequence"/>
</dbReference>
<dbReference type="InterPro" id="IPR011639">
    <property type="entry name" value="MethylTrfase_TaqI-like_dom"/>
</dbReference>
<comment type="caution">
    <text evidence="3">The sequence shown here is derived from an EMBL/GenBank/DDBJ whole genome shotgun (WGS) entry which is preliminary data.</text>
</comment>
<feature type="region of interest" description="Disordered" evidence="1">
    <location>
        <begin position="445"/>
        <end position="604"/>
    </location>
</feature>